<proteinExistence type="predicted"/>
<accession>A0ACC0N8L2</accession>
<organism evidence="1 2">
    <name type="scientific">Rhododendron molle</name>
    <name type="common">Chinese azalea</name>
    <name type="synonym">Azalea mollis</name>
    <dbReference type="NCBI Taxonomy" id="49168"/>
    <lineage>
        <taxon>Eukaryota</taxon>
        <taxon>Viridiplantae</taxon>
        <taxon>Streptophyta</taxon>
        <taxon>Embryophyta</taxon>
        <taxon>Tracheophyta</taxon>
        <taxon>Spermatophyta</taxon>
        <taxon>Magnoliopsida</taxon>
        <taxon>eudicotyledons</taxon>
        <taxon>Gunneridae</taxon>
        <taxon>Pentapetalae</taxon>
        <taxon>asterids</taxon>
        <taxon>Ericales</taxon>
        <taxon>Ericaceae</taxon>
        <taxon>Ericoideae</taxon>
        <taxon>Rhodoreae</taxon>
        <taxon>Rhododendron</taxon>
    </lineage>
</organism>
<dbReference type="EMBL" id="CM046393">
    <property type="protein sequence ID" value="KAI8549637.1"/>
    <property type="molecule type" value="Genomic_DNA"/>
</dbReference>
<keyword evidence="2" id="KW-1185">Reference proteome</keyword>
<gene>
    <name evidence="1" type="ORF">RHMOL_Rhmol06G0040400</name>
</gene>
<dbReference type="Proteomes" id="UP001062846">
    <property type="component" value="Chromosome 6"/>
</dbReference>
<evidence type="ECO:0000313" key="1">
    <source>
        <dbReference type="EMBL" id="KAI8549637.1"/>
    </source>
</evidence>
<reference evidence="1" key="1">
    <citation type="submission" date="2022-02" db="EMBL/GenBank/DDBJ databases">
        <title>Plant Genome Project.</title>
        <authorList>
            <person name="Zhang R.-G."/>
        </authorList>
    </citation>
    <scope>NUCLEOTIDE SEQUENCE</scope>
    <source>
        <strain evidence="1">AT1</strain>
    </source>
</reference>
<protein>
    <submittedName>
        <fullName evidence="1">Uncharacterized protein</fullName>
    </submittedName>
</protein>
<comment type="caution">
    <text evidence="1">The sequence shown here is derived from an EMBL/GenBank/DDBJ whole genome shotgun (WGS) entry which is preliminary data.</text>
</comment>
<sequence>MFGIPHLKFLRGSTMVGTRPLAGTQFKMIPAGISFCTGTLVGTCSELRPDHILADHRQHCACLSSKENSADFGVGQFPIKVVNDLIACAGEISFQSKSLGWANRFSADITERKMEIKHLCSVPERRRFPGSSKSNKFHEGSTRT</sequence>
<evidence type="ECO:0000313" key="2">
    <source>
        <dbReference type="Proteomes" id="UP001062846"/>
    </source>
</evidence>
<name>A0ACC0N8L2_RHOML</name>